<sequence>MTSNDAATWNAGDLPSDGTNLVDWSFDINEMSDWSFGDLPSMAPTARTSSGNEIELHSGPTEGTAITHKICCQCANVKSFETMMDEIRKVVAQAREDQMDAVEKRITSLEARAVLVEGIVQDVKEGAGKFKGRLDRYTDEVDDLHERIDKVNKWLGDAHEKSILSHGESGVFDLSVDDKGLKSTRILIGS</sequence>
<evidence type="ECO:0000313" key="2">
    <source>
        <dbReference type="EMBL" id="TGO90370.1"/>
    </source>
</evidence>
<keyword evidence="1" id="KW-0175">Coiled coil</keyword>
<keyword evidence="3" id="KW-1185">Reference proteome</keyword>
<dbReference type="Proteomes" id="UP000297280">
    <property type="component" value="Unassembled WGS sequence"/>
</dbReference>
<proteinExistence type="predicted"/>
<evidence type="ECO:0000256" key="1">
    <source>
        <dbReference type="SAM" id="Coils"/>
    </source>
</evidence>
<gene>
    <name evidence="2" type="ORF">BPOR_0067g00120</name>
</gene>
<reference evidence="2 3" key="1">
    <citation type="submission" date="2017-12" db="EMBL/GenBank/DDBJ databases">
        <title>Comparative genomics of Botrytis spp.</title>
        <authorList>
            <person name="Valero-Jimenez C.A."/>
            <person name="Tapia P."/>
            <person name="Veloso J."/>
            <person name="Silva-Moreno E."/>
            <person name="Staats M."/>
            <person name="Valdes J.H."/>
            <person name="Van Kan J.A.L."/>
        </authorList>
    </citation>
    <scope>NUCLEOTIDE SEQUENCE [LARGE SCALE GENOMIC DNA]</scope>
    <source>
        <strain evidence="2 3">MUCL3349</strain>
    </source>
</reference>
<accession>A0A4Z1L0V3</accession>
<evidence type="ECO:0000313" key="3">
    <source>
        <dbReference type="Proteomes" id="UP000297280"/>
    </source>
</evidence>
<comment type="caution">
    <text evidence="2">The sequence shown here is derived from an EMBL/GenBank/DDBJ whole genome shotgun (WGS) entry which is preliminary data.</text>
</comment>
<dbReference type="AlphaFoldDB" id="A0A4Z1L0V3"/>
<dbReference type="EMBL" id="PQXO01000067">
    <property type="protein sequence ID" value="TGO90370.1"/>
    <property type="molecule type" value="Genomic_DNA"/>
</dbReference>
<name>A0A4Z1L0V3_9HELO</name>
<protein>
    <submittedName>
        <fullName evidence="2">Uncharacterized protein</fullName>
    </submittedName>
</protein>
<dbReference type="Gene3D" id="1.20.5.340">
    <property type="match status" value="1"/>
</dbReference>
<organism evidence="2 3">
    <name type="scientific">Botrytis porri</name>
    <dbReference type="NCBI Taxonomy" id="87229"/>
    <lineage>
        <taxon>Eukaryota</taxon>
        <taxon>Fungi</taxon>
        <taxon>Dikarya</taxon>
        <taxon>Ascomycota</taxon>
        <taxon>Pezizomycotina</taxon>
        <taxon>Leotiomycetes</taxon>
        <taxon>Helotiales</taxon>
        <taxon>Sclerotiniaceae</taxon>
        <taxon>Botrytis</taxon>
    </lineage>
</organism>
<feature type="coiled-coil region" evidence="1">
    <location>
        <begin position="77"/>
        <end position="112"/>
    </location>
</feature>